<protein>
    <submittedName>
        <fullName evidence="1">Uncharacterized protein</fullName>
    </submittedName>
</protein>
<accession>A0ACC0PYR4</accession>
<evidence type="ECO:0000313" key="1">
    <source>
        <dbReference type="EMBL" id="KAI8570284.1"/>
    </source>
</evidence>
<proteinExistence type="predicted"/>
<dbReference type="Proteomes" id="UP001062846">
    <property type="component" value="Chromosome 1"/>
</dbReference>
<dbReference type="EMBL" id="CM046388">
    <property type="protein sequence ID" value="KAI8570284.1"/>
    <property type="molecule type" value="Genomic_DNA"/>
</dbReference>
<evidence type="ECO:0000313" key="2">
    <source>
        <dbReference type="Proteomes" id="UP001062846"/>
    </source>
</evidence>
<keyword evidence="2" id="KW-1185">Reference proteome</keyword>
<organism evidence="1 2">
    <name type="scientific">Rhododendron molle</name>
    <name type="common">Chinese azalea</name>
    <name type="synonym">Azalea mollis</name>
    <dbReference type="NCBI Taxonomy" id="49168"/>
    <lineage>
        <taxon>Eukaryota</taxon>
        <taxon>Viridiplantae</taxon>
        <taxon>Streptophyta</taxon>
        <taxon>Embryophyta</taxon>
        <taxon>Tracheophyta</taxon>
        <taxon>Spermatophyta</taxon>
        <taxon>Magnoliopsida</taxon>
        <taxon>eudicotyledons</taxon>
        <taxon>Gunneridae</taxon>
        <taxon>Pentapetalae</taxon>
        <taxon>asterids</taxon>
        <taxon>Ericales</taxon>
        <taxon>Ericaceae</taxon>
        <taxon>Ericoideae</taxon>
        <taxon>Rhodoreae</taxon>
        <taxon>Rhododendron</taxon>
    </lineage>
</organism>
<reference evidence="1" key="1">
    <citation type="submission" date="2022-02" db="EMBL/GenBank/DDBJ databases">
        <title>Plant Genome Project.</title>
        <authorList>
            <person name="Zhang R.-G."/>
        </authorList>
    </citation>
    <scope>NUCLEOTIDE SEQUENCE</scope>
    <source>
        <strain evidence="1">AT1</strain>
    </source>
</reference>
<gene>
    <name evidence="1" type="ORF">RHMOL_Rhmol01G0022400</name>
</gene>
<sequence>MCGAINCFSSLCFPFHLVYLLAFHLWIRLLQNLYWIPMRFRPSKTLLDLLKDYNR</sequence>
<name>A0ACC0PYR4_RHOML</name>
<comment type="caution">
    <text evidence="1">The sequence shown here is derived from an EMBL/GenBank/DDBJ whole genome shotgun (WGS) entry which is preliminary data.</text>
</comment>